<dbReference type="PANTHER" id="PTHR30146">
    <property type="entry name" value="LACI-RELATED TRANSCRIPTIONAL REPRESSOR"/>
    <property type="match status" value="1"/>
</dbReference>
<keyword evidence="6" id="KW-1185">Reference proteome</keyword>
<dbReference type="InterPro" id="IPR046335">
    <property type="entry name" value="LacI/GalR-like_sensor"/>
</dbReference>
<dbReference type="InterPro" id="IPR028082">
    <property type="entry name" value="Peripla_BP_I"/>
</dbReference>
<dbReference type="SMART" id="SM00354">
    <property type="entry name" value="HTH_LACI"/>
    <property type="match status" value="1"/>
</dbReference>
<dbReference type="Pfam" id="PF13377">
    <property type="entry name" value="Peripla_BP_3"/>
    <property type="match status" value="1"/>
</dbReference>
<keyword evidence="3" id="KW-0804">Transcription</keyword>
<protein>
    <submittedName>
        <fullName evidence="5">DNA-binding transcriptional regulator CytR</fullName>
    </submittedName>
</protein>
<dbReference type="RefSeq" id="WP_189481042.1">
    <property type="nucleotide sequence ID" value="NZ_BMYR01000003.1"/>
</dbReference>
<dbReference type="InterPro" id="IPR010982">
    <property type="entry name" value="Lambda_DNA-bd_dom_sf"/>
</dbReference>
<evidence type="ECO:0000313" key="5">
    <source>
        <dbReference type="EMBL" id="GGW55458.1"/>
    </source>
</evidence>
<evidence type="ECO:0000256" key="1">
    <source>
        <dbReference type="ARBA" id="ARBA00023015"/>
    </source>
</evidence>
<dbReference type="SUPFAM" id="SSF53822">
    <property type="entry name" value="Periplasmic binding protein-like I"/>
    <property type="match status" value="1"/>
</dbReference>
<dbReference type="CDD" id="cd01392">
    <property type="entry name" value="HTH_LacI"/>
    <property type="match status" value="1"/>
</dbReference>
<dbReference type="PANTHER" id="PTHR30146:SF109">
    <property type="entry name" value="HTH-TYPE TRANSCRIPTIONAL REGULATOR GALS"/>
    <property type="match status" value="1"/>
</dbReference>
<dbReference type="Gene3D" id="3.40.50.2300">
    <property type="match status" value="2"/>
</dbReference>
<dbReference type="Proteomes" id="UP000634667">
    <property type="component" value="Unassembled WGS sequence"/>
</dbReference>
<keyword evidence="1" id="KW-0805">Transcription regulation</keyword>
<dbReference type="EMBL" id="BMYR01000003">
    <property type="protein sequence ID" value="GGW55458.1"/>
    <property type="molecule type" value="Genomic_DNA"/>
</dbReference>
<dbReference type="Gene3D" id="1.10.260.40">
    <property type="entry name" value="lambda repressor-like DNA-binding domains"/>
    <property type="match status" value="1"/>
</dbReference>
<name>A0ABQ2WGN6_9ALTE</name>
<dbReference type="InterPro" id="IPR000843">
    <property type="entry name" value="HTH_LacI"/>
</dbReference>
<feature type="domain" description="HTH lacI-type" evidence="4">
    <location>
        <begin position="2"/>
        <end position="56"/>
    </location>
</feature>
<dbReference type="PROSITE" id="PS50932">
    <property type="entry name" value="HTH_LACI_2"/>
    <property type="match status" value="1"/>
</dbReference>
<evidence type="ECO:0000313" key="6">
    <source>
        <dbReference type="Proteomes" id="UP000634667"/>
    </source>
</evidence>
<proteinExistence type="predicted"/>
<dbReference type="SUPFAM" id="SSF47413">
    <property type="entry name" value="lambda repressor-like DNA-binding domains"/>
    <property type="match status" value="1"/>
</dbReference>
<evidence type="ECO:0000256" key="2">
    <source>
        <dbReference type="ARBA" id="ARBA00023125"/>
    </source>
</evidence>
<dbReference type="CDD" id="cd06284">
    <property type="entry name" value="PBP1_LacI-like"/>
    <property type="match status" value="1"/>
</dbReference>
<evidence type="ECO:0000259" key="4">
    <source>
        <dbReference type="PROSITE" id="PS50932"/>
    </source>
</evidence>
<keyword evidence="2 5" id="KW-0238">DNA-binding</keyword>
<reference evidence="6" key="1">
    <citation type="journal article" date="2019" name="Int. J. Syst. Evol. Microbiol.">
        <title>The Global Catalogue of Microorganisms (GCM) 10K type strain sequencing project: providing services to taxonomists for standard genome sequencing and annotation.</title>
        <authorList>
            <consortium name="The Broad Institute Genomics Platform"/>
            <consortium name="The Broad Institute Genome Sequencing Center for Infectious Disease"/>
            <person name="Wu L."/>
            <person name="Ma J."/>
        </authorList>
    </citation>
    <scope>NUCLEOTIDE SEQUENCE [LARGE SCALE GENOMIC DNA]</scope>
    <source>
        <strain evidence="6">KCTC 23723</strain>
    </source>
</reference>
<accession>A0ABQ2WGN6</accession>
<evidence type="ECO:0000256" key="3">
    <source>
        <dbReference type="ARBA" id="ARBA00023163"/>
    </source>
</evidence>
<dbReference type="GO" id="GO:0003677">
    <property type="term" value="F:DNA binding"/>
    <property type="evidence" value="ECO:0007669"/>
    <property type="project" value="UniProtKB-KW"/>
</dbReference>
<sequence length="336" mass="36721">MSNIRVVAELAGVSVATVSRTLKQPESVSPKTRHRVLDAIQQAGYQPNQLAARLRSGKTHNLVVLVPTIANVFFARVISGMQQVAHEKGFTLLLSNTQADEQTECHYARMVESAAADGVIQLRAFNPFKREHVNEHQLHPMVNACEVLDEVACPTVMLDNRAAAAAMTRHLLALGHNRIALVKGPARSPLTRDRIAGYRDALNEVGINFDEQLLVAGDFSLKSGYEAAAHLLTLAERPTAIFCENDEMAMGAMQCLKKMGLRIPEDMSVAGFDDINFAEYSDPPLTTIAQPAEEFGRTAVSLLIDVLQGRVTKAAKVILPFELVIRNSTGPLHKQP</sequence>
<organism evidence="5 6">
    <name type="scientific">Alishewanella tabrizica</name>
    <dbReference type="NCBI Taxonomy" id="671278"/>
    <lineage>
        <taxon>Bacteria</taxon>
        <taxon>Pseudomonadati</taxon>
        <taxon>Pseudomonadota</taxon>
        <taxon>Gammaproteobacteria</taxon>
        <taxon>Alteromonadales</taxon>
        <taxon>Alteromonadaceae</taxon>
        <taxon>Alishewanella</taxon>
    </lineage>
</organism>
<gene>
    <name evidence="5" type="ORF">GCM10008111_09460</name>
</gene>
<comment type="caution">
    <text evidence="5">The sequence shown here is derived from an EMBL/GenBank/DDBJ whole genome shotgun (WGS) entry which is preliminary data.</text>
</comment>
<dbReference type="Pfam" id="PF00356">
    <property type="entry name" value="LacI"/>
    <property type="match status" value="1"/>
</dbReference>